<dbReference type="AlphaFoldDB" id="A0AAV3Z572"/>
<sequence length="81" mass="8642">MAQRPVGAGLPLPPPTMELNGKHKEQMKDKLRSNTLGSRLLVLEQRASGALCVSSVYTSSLDFEGGTKRRDGCATGTVGRL</sequence>
<reference evidence="2 3" key="1">
    <citation type="journal article" date="2021" name="Elife">
        <title>Chloroplast acquisition without the gene transfer in kleptoplastic sea slugs, Plakobranchus ocellatus.</title>
        <authorList>
            <person name="Maeda T."/>
            <person name="Takahashi S."/>
            <person name="Yoshida T."/>
            <person name="Shimamura S."/>
            <person name="Takaki Y."/>
            <person name="Nagai Y."/>
            <person name="Toyoda A."/>
            <person name="Suzuki Y."/>
            <person name="Arimoto A."/>
            <person name="Ishii H."/>
            <person name="Satoh N."/>
            <person name="Nishiyama T."/>
            <person name="Hasebe M."/>
            <person name="Maruyama T."/>
            <person name="Minagawa J."/>
            <person name="Obokata J."/>
            <person name="Shigenobu S."/>
        </authorList>
    </citation>
    <scope>NUCLEOTIDE SEQUENCE [LARGE SCALE GENOMIC DNA]</scope>
</reference>
<protein>
    <submittedName>
        <fullName evidence="2">Uncharacterized protein</fullName>
    </submittedName>
</protein>
<feature type="region of interest" description="Disordered" evidence="1">
    <location>
        <begin position="1"/>
        <end position="25"/>
    </location>
</feature>
<dbReference type="EMBL" id="BLXT01001936">
    <property type="protein sequence ID" value="GFN89523.1"/>
    <property type="molecule type" value="Genomic_DNA"/>
</dbReference>
<organism evidence="2 3">
    <name type="scientific">Plakobranchus ocellatus</name>
    <dbReference type="NCBI Taxonomy" id="259542"/>
    <lineage>
        <taxon>Eukaryota</taxon>
        <taxon>Metazoa</taxon>
        <taxon>Spiralia</taxon>
        <taxon>Lophotrochozoa</taxon>
        <taxon>Mollusca</taxon>
        <taxon>Gastropoda</taxon>
        <taxon>Heterobranchia</taxon>
        <taxon>Euthyneura</taxon>
        <taxon>Panpulmonata</taxon>
        <taxon>Sacoglossa</taxon>
        <taxon>Placobranchoidea</taxon>
        <taxon>Plakobranchidae</taxon>
        <taxon>Plakobranchus</taxon>
    </lineage>
</organism>
<evidence type="ECO:0000313" key="3">
    <source>
        <dbReference type="Proteomes" id="UP000735302"/>
    </source>
</evidence>
<keyword evidence="3" id="KW-1185">Reference proteome</keyword>
<comment type="caution">
    <text evidence="2">The sequence shown here is derived from an EMBL/GenBank/DDBJ whole genome shotgun (WGS) entry which is preliminary data.</text>
</comment>
<gene>
    <name evidence="2" type="ORF">PoB_001602900</name>
</gene>
<evidence type="ECO:0000256" key="1">
    <source>
        <dbReference type="SAM" id="MobiDB-lite"/>
    </source>
</evidence>
<accession>A0AAV3Z572</accession>
<proteinExistence type="predicted"/>
<evidence type="ECO:0000313" key="2">
    <source>
        <dbReference type="EMBL" id="GFN89523.1"/>
    </source>
</evidence>
<dbReference type="Proteomes" id="UP000735302">
    <property type="component" value="Unassembled WGS sequence"/>
</dbReference>
<name>A0AAV3Z572_9GAST</name>